<evidence type="ECO:0000313" key="3">
    <source>
        <dbReference type="Proteomes" id="UP000094271"/>
    </source>
</evidence>
<reference evidence="1 4" key="1">
    <citation type="submission" date="2016-07" db="EMBL/GenBank/DDBJ databases">
        <title>Characterization of isolates of Eisenbergiella tayi derived from blood cultures, using whole genome sequencing.</title>
        <authorList>
            <person name="Burdz T."/>
            <person name="Wiebe D."/>
            <person name="Huynh C."/>
            <person name="Bernard K."/>
        </authorList>
    </citation>
    <scope>NUCLEOTIDE SEQUENCE [LARGE SCALE GENOMIC DNA]</scope>
    <source>
        <strain evidence="1 4">NML 120489</strain>
    </source>
</reference>
<sequence length="543" mass="62236">MRIKVLSGGRRNIELPLSDAELNLQMRRIGIEEIVPMCRLVEVSEQENPLHRFEGQTVNMDEVNFFAKRMESLTEYERKVLSVYAEDYGVATMQDLINLTFSMKGLSLLTDFSDARQVGERLYLDEFLGMSEEEKAQTNFIEFAKKTLKESRLEVLPYGVFVDHGFQMQEVYNGKNFPPFVASDEIVAVVEVQNKREDTEFFYLPMDICSMNKVKERLQVQDYWEMEVIEIENLHLPEILVPTTEDLREVEQLTLFNEMCHAVKRFDEVKMNQLAMVVEFTGLCDFPDVAYIATHLGEFEINPLVHNDEEYGKFLVTESGLFDVDEILLPHINYASFAADKRVGTLVTSGYVEGGFVGAIRPIEEYGQYKGEFAEPLEIDYDCFEKFCLYSPLTGNLMVEGVDEGNLYRSDLTPYAEAIAEAIAKEECVGEETRGLMHYFDESREVAAKVMSAHPKVAEINGELYGVLECKISEPLTEEDIKVLKEYWTGQMSDGWGEGFEQRPINVEDGEIYVSFWNSVNFWSVMTEEELMGGQVQGMDMCC</sequence>
<proteinExistence type="predicted"/>
<accession>A0A1E3UG45</accession>
<organism evidence="2 3">
    <name type="scientific">Eisenbergiella tayi</name>
    <dbReference type="NCBI Taxonomy" id="1432052"/>
    <lineage>
        <taxon>Bacteria</taxon>
        <taxon>Bacillati</taxon>
        <taxon>Bacillota</taxon>
        <taxon>Clostridia</taxon>
        <taxon>Lachnospirales</taxon>
        <taxon>Lachnospiraceae</taxon>
        <taxon>Eisenbergiella</taxon>
    </lineage>
</organism>
<comment type="caution">
    <text evidence="2">The sequence shown here is derived from an EMBL/GenBank/DDBJ whole genome shotgun (WGS) entry which is preliminary data.</text>
</comment>
<evidence type="ECO:0000313" key="2">
    <source>
        <dbReference type="EMBL" id="ODR49641.1"/>
    </source>
</evidence>
<gene>
    <name evidence="1" type="ORF">BEH84_03516</name>
    <name evidence="2" type="ORF">BEI59_17015</name>
</gene>
<evidence type="ECO:0000313" key="1">
    <source>
        <dbReference type="EMBL" id="ODM11087.1"/>
    </source>
</evidence>
<dbReference type="PATRIC" id="fig|1432052.3.peg.3894"/>
<dbReference type="EMBL" id="MCGI01000003">
    <property type="protein sequence ID" value="ODM11087.1"/>
    <property type="molecule type" value="Genomic_DNA"/>
</dbReference>
<dbReference type="Proteomes" id="UP000094271">
    <property type="component" value="Unassembled WGS sequence"/>
</dbReference>
<dbReference type="Proteomes" id="UP000095003">
    <property type="component" value="Unassembled WGS sequence"/>
</dbReference>
<dbReference type="AlphaFoldDB" id="A0A1E3UG45"/>
<evidence type="ECO:0000313" key="4">
    <source>
        <dbReference type="Proteomes" id="UP000095003"/>
    </source>
</evidence>
<name>A0A1E3UG45_9FIRM</name>
<dbReference type="OrthoDB" id="9813511at2"/>
<dbReference type="EMBL" id="MEHA01000012">
    <property type="protein sequence ID" value="ODR49641.1"/>
    <property type="molecule type" value="Genomic_DNA"/>
</dbReference>
<reference evidence="2 3" key="2">
    <citation type="submission" date="2016-08" db="EMBL/GenBank/DDBJ databases">
        <authorList>
            <person name="Seilhamer J.J."/>
        </authorList>
    </citation>
    <scope>NUCLEOTIDE SEQUENCE [LARGE SCALE GENOMIC DNA]</scope>
    <source>
        <strain evidence="2 3">NML150140-1</strain>
    </source>
</reference>
<evidence type="ECO:0008006" key="5">
    <source>
        <dbReference type="Google" id="ProtNLM"/>
    </source>
</evidence>
<dbReference type="RefSeq" id="WP_069157772.1">
    <property type="nucleotide sequence ID" value="NZ_DBFYTC010000047.1"/>
</dbReference>
<protein>
    <recommendedName>
        <fullName evidence="5">Antirestriction protein (ArdA)</fullName>
    </recommendedName>
</protein>